<comment type="similarity">
    <text evidence="1">Belongs to the anhydro-N-acetylmuramic acid kinase family.</text>
</comment>
<keyword evidence="1" id="KW-0119">Carbohydrate metabolism</keyword>
<dbReference type="EMBL" id="JARQBJ010000001">
    <property type="protein sequence ID" value="MDT2809048.1"/>
    <property type="molecule type" value="Genomic_DNA"/>
</dbReference>
<comment type="function">
    <text evidence="1">Catalyzes the specific phosphorylation of 1,6-anhydro-N-acetylmuramic acid (anhMurNAc) with the simultaneous cleavage of the 1,6-anhydro ring, generating MurNAc-6-P. Is required for the utilization of anhMurNAc either imported from the medium or derived from its own cell wall murein, and thus plays a role in cell wall recycling.</text>
</comment>
<dbReference type="Pfam" id="PF03702">
    <property type="entry name" value="AnmK"/>
    <property type="match status" value="1"/>
</dbReference>
<keyword evidence="1" id="KW-0547">Nucleotide-binding</keyword>
<dbReference type="GO" id="GO:0009254">
    <property type="term" value="P:peptidoglycan turnover"/>
    <property type="evidence" value="ECO:0007669"/>
    <property type="project" value="UniProtKB-UniRule"/>
</dbReference>
<dbReference type="CDD" id="cd24050">
    <property type="entry name" value="ASKHA_NBD_ANMK"/>
    <property type="match status" value="1"/>
</dbReference>
<dbReference type="InterPro" id="IPR005338">
    <property type="entry name" value="Anhydro_N_Ac-Mur_kinase"/>
</dbReference>
<evidence type="ECO:0000313" key="3">
    <source>
        <dbReference type="Proteomes" id="UP001256711"/>
    </source>
</evidence>
<evidence type="ECO:0000256" key="1">
    <source>
        <dbReference type="HAMAP-Rule" id="MF_01270"/>
    </source>
</evidence>
<dbReference type="PANTHER" id="PTHR30605:SF0">
    <property type="entry name" value="ANHYDRO-N-ACETYLMURAMIC ACID KINASE"/>
    <property type="match status" value="1"/>
</dbReference>
<dbReference type="AlphaFoldDB" id="A0AAW8TZ79"/>
<evidence type="ECO:0000313" key="2">
    <source>
        <dbReference type="EMBL" id="MDT2809048.1"/>
    </source>
</evidence>
<keyword evidence="1 2" id="KW-0418">Kinase</keyword>
<dbReference type="NCBIfam" id="NF007142">
    <property type="entry name" value="PRK09585.2-1"/>
    <property type="match status" value="1"/>
</dbReference>
<dbReference type="Proteomes" id="UP001256711">
    <property type="component" value="Unassembled WGS sequence"/>
</dbReference>
<dbReference type="RefSeq" id="WP_311834828.1">
    <property type="nucleotide sequence ID" value="NZ_JARQBJ010000001.1"/>
</dbReference>
<keyword evidence="1 2" id="KW-0808">Transferase</keyword>
<comment type="pathway">
    <text evidence="1">Amino-sugar metabolism; 1,6-anhydro-N-acetylmuramate degradation.</text>
</comment>
<dbReference type="PANTHER" id="PTHR30605">
    <property type="entry name" value="ANHYDRO-N-ACETYLMURAMIC ACID KINASE"/>
    <property type="match status" value="1"/>
</dbReference>
<dbReference type="SUPFAM" id="SSF53067">
    <property type="entry name" value="Actin-like ATPase domain"/>
    <property type="match status" value="1"/>
</dbReference>
<name>A0AAW8TZ79_9ENTE</name>
<keyword evidence="1" id="KW-0067">ATP-binding</keyword>
<dbReference type="GO" id="GO:0006040">
    <property type="term" value="P:amino sugar metabolic process"/>
    <property type="evidence" value="ECO:0007669"/>
    <property type="project" value="InterPro"/>
</dbReference>
<accession>A0AAW8TZ79</accession>
<comment type="caution">
    <text evidence="2">The sequence shown here is derived from an EMBL/GenBank/DDBJ whole genome shotgun (WGS) entry which is preliminary data.</text>
</comment>
<dbReference type="NCBIfam" id="NF007148">
    <property type="entry name" value="PRK09585.3-2"/>
    <property type="match status" value="1"/>
</dbReference>
<gene>
    <name evidence="1 2" type="primary">anmK</name>
    <name evidence="2" type="ORF">P7H43_00870</name>
</gene>
<comment type="pathway">
    <text evidence="1">Cell wall biogenesis; peptidoglycan recycling.</text>
</comment>
<organism evidence="2 3">
    <name type="scientific">Enterococcus asini</name>
    <dbReference type="NCBI Taxonomy" id="57732"/>
    <lineage>
        <taxon>Bacteria</taxon>
        <taxon>Bacillati</taxon>
        <taxon>Bacillota</taxon>
        <taxon>Bacilli</taxon>
        <taxon>Lactobacillales</taxon>
        <taxon>Enterococcaceae</taxon>
        <taxon>Enterococcus</taxon>
    </lineage>
</organism>
<dbReference type="Gene3D" id="3.30.420.40">
    <property type="match status" value="2"/>
</dbReference>
<dbReference type="GO" id="GO:0005524">
    <property type="term" value="F:ATP binding"/>
    <property type="evidence" value="ECO:0007669"/>
    <property type="project" value="UniProtKB-UniRule"/>
</dbReference>
<comment type="catalytic activity">
    <reaction evidence="1">
        <text>1,6-anhydro-N-acetyl-beta-muramate + ATP + H2O = N-acetyl-D-muramate 6-phosphate + ADP + H(+)</text>
        <dbReference type="Rhea" id="RHEA:24952"/>
        <dbReference type="ChEBI" id="CHEBI:15377"/>
        <dbReference type="ChEBI" id="CHEBI:15378"/>
        <dbReference type="ChEBI" id="CHEBI:30616"/>
        <dbReference type="ChEBI" id="CHEBI:58690"/>
        <dbReference type="ChEBI" id="CHEBI:58722"/>
        <dbReference type="ChEBI" id="CHEBI:456216"/>
        <dbReference type="EC" id="2.7.1.170"/>
    </reaction>
</comment>
<dbReference type="HAMAP" id="MF_01270">
    <property type="entry name" value="AnhMurNAc_kinase"/>
    <property type="match status" value="1"/>
</dbReference>
<feature type="binding site" evidence="1">
    <location>
        <begin position="9"/>
        <end position="16"/>
    </location>
    <ligand>
        <name>ATP</name>
        <dbReference type="ChEBI" id="CHEBI:30616"/>
    </ligand>
</feature>
<dbReference type="GO" id="GO:0016773">
    <property type="term" value="F:phosphotransferase activity, alcohol group as acceptor"/>
    <property type="evidence" value="ECO:0007669"/>
    <property type="project" value="UniProtKB-UniRule"/>
</dbReference>
<dbReference type="InterPro" id="IPR043129">
    <property type="entry name" value="ATPase_NBD"/>
</dbReference>
<dbReference type="EC" id="2.7.1.170" evidence="1"/>
<protein>
    <recommendedName>
        <fullName evidence="1">Anhydro-N-acetylmuramic acid kinase</fullName>
        <ecNumber evidence="1">2.7.1.170</ecNumber>
    </recommendedName>
    <alternativeName>
        <fullName evidence="1">AnhMurNAc kinase</fullName>
    </alternativeName>
</protein>
<proteinExistence type="inferred from homology"/>
<sequence length="378" mass="41281">MYAVGLMSGTSLDGVDAALVEIEGVDKQTQVKLLDFMTLPFEPCLKERISQALVPQTSDVQLICSLNFELAEVFADAVLAICRKNGLASQKLDFVASHGQTIYHQPHPSGANVSSTLQIGEAAIIAERTQTTIISDFRYRDMAVGGQGAPIVPFSEIVLYQHDIKTRLLQNIGGIGNVTVLPPKESKKPIFAFDTGPGNMVIDELCRHFYEKEYDDKGQYAAQGKVIPDILEKMMSHSFIQKMPPKSTGREDFGVEYVEKLLTEFTSMGISPNDWIATATAFTVNSILRGIRSYWTEDAELILGGGGSYNGTLVKMLRNSLGKERVLTQEDLGFSSEAKEAIAMAVLGNQTLQRRPGNVPSATGASKAVILGKITYYE</sequence>
<dbReference type="GO" id="GO:0016301">
    <property type="term" value="F:kinase activity"/>
    <property type="evidence" value="ECO:0007669"/>
    <property type="project" value="UniProtKB-KW"/>
</dbReference>
<dbReference type="GO" id="GO:0097175">
    <property type="term" value="P:1,6-anhydro-N-acetyl-beta-muramic acid catabolic process"/>
    <property type="evidence" value="ECO:0007669"/>
    <property type="project" value="UniProtKB-UniRule"/>
</dbReference>
<reference evidence="2" key="1">
    <citation type="submission" date="2023-03" db="EMBL/GenBank/DDBJ databases">
        <authorList>
            <person name="Shen W."/>
            <person name="Cai J."/>
        </authorList>
    </citation>
    <scope>NUCLEOTIDE SEQUENCE</scope>
    <source>
        <strain evidence="2">B226-2</strain>
    </source>
</reference>